<feature type="transmembrane region" description="Helical" evidence="1">
    <location>
        <begin position="139"/>
        <end position="163"/>
    </location>
</feature>
<protein>
    <submittedName>
        <fullName evidence="3">PDZ domain-containing protein</fullName>
    </submittedName>
</protein>
<dbReference type="PROSITE" id="PS50106">
    <property type="entry name" value="PDZ"/>
    <property type="match status" value="1"/>
</dbReference>
<feature type="transmembrane region" description="Helical" evidence="1">
    <location>
        <begin position="12"/>
        <end position="33"/>
    </location>
</feature>
<feature type="transmembrane region" description="Helical" evidence="1">
    <location>
        <begin position="54"/>
        <end position="71"/>
    </location>
</feature>
<proteinExistence type="predicted"/>
<evidence type="ECO:0000313" key="3">
    <source>
        <dbReference type="EMBL" id="MCF6138719.1"/>
    </source>
</evidence>
<feature type="transmembrane region" description="Helical" evidence="1">
    <location>
        <begin position="245"/>
        <end position="264"/>
    </location>
</feature>
<keyword evidence="1" id="KW-0472">Membrane</keyword>
<reference evidence="3 4" key="1">
    <citation type="submission" date="2022-01" db="EMBL/GenBank/DDBJ databases">
        <title>Alkalihalobacillus sp. EGI L200015, a novel bacterium isolated from a salt lake sediment.</title>
        <authorList>
            <person name="Gao L."/>
            <person name="Fang B.-Z."/>
            <person name="Li W.-J."/>
        </authorList>
    </citation>
    <scope>NUCLEOTIDE SEQUENCE [LARGE SCALE GENOMIC DNA]</scope>
    <source>
        <strain evidence="3 4">KCTC 12718</strain>
    </source>
</reference>
<dbReference type="InterPro" id="IPR001478">
    <property type="entry name" value="PDZ"/>
</dbReference>
<feature type="transmembrane region" description="Helical" evidence="1">
    <location>
        <begin position="184"/>
        <end position="204"/>
    </location>
</feature>
<comment type="caution">
    <text evidence="3">The sequence shown here is derived from an EMBL/GenBank/DDBJ whole genome shotgun (WGS) entry which is preliminary data.</text>
</comment>
<gene>
    <name evidence="3" type="ORF">L2716_13365</name>
</gene>
<keyword evidence="4" id="KW-1185">Reference proteome</keyword>
<dbReference type="InterPro" id="IPR036034">
    <property type="entry name" value="PDZ_sf"/>
</dbReference>
<dbReference type="Gene3D" id="2.30.42.10">
    <property type="match status" value="1"/>
</dbReference>
<feature type="transmembrane region" description="Helical" evidence="1">
    <location>
        <begin position="270"/>
        <end position="290"/>
    </location>
</feature>
<feature type="domain" description="PDZ" evidence="2">
    <location>
        <begin position="307"/>
        <end position="338"/>
    </location>
</feature>
<name>A0ABS9H463_9BACL</name>
<evidence type="ECO:0000259" key="2">
    <source>
        <dbReference type="PROSITE" id="PS50106"/>
    </source>
</evidence>
<keyword evidence="1" id="KW-0812">Transmembrane</keyword>
<accession>A0ABS9H463</accession>
<sequence>MQEILWSFIKGMSWFFLNPLFYVILILIGIHAVTRVKRERSDFHVRIHDTLDDFSKGIFPGLLIGFIFSLLSVFAGLYLPFGVIAVMSAFYILLGLTLRKNLFHPVFAGLLTYVVAAYVPEFSTGVGLIDTWMGELQTASLGMIALLVAALVVVEGILIMSVGAQNTSPILLRGKRGKGIGAHVISRIWLVPLFVLVPGGAISTSSWFPMLQMGEVSVGIALVPFAIGFHHVVSQSMPEPVVKSIGSRFMWLGVILLAASILLISLDFESLSIVVVALAFVGRNALILFYRKLEVEKAPYFSELKEGLRVLGIIPGSPASKMNVSIGERIVKVNGRTLDRVEDFYGAVQSNAQFCKMEVLNENGDVRFVQRSLYENEHHELGLLFAQPEKAKRRKVVG</sequence>
<dbReference type="EMBL" id="JAKIJS010000001">
    <property type="protein sequence ID" value="MCF6138719.1"/>
    <property type="molecule type" value="Genomic_DNA"/>
</dbReference>
<dbReference type="RefSeq" id="WP_236336390.1">
    <property type="nucleotide sequence ID" value="NZ_JAKIJS010000001.1"/>
</dbReference>
<feature type="transmembrane region" description="Helical" evidence="1">
    <location>
        <begin position="216"/>
        <end position="233"/>
    </location>
</feature>
<dbReference type="SUPFAM" id="SSF50156">
    <property type="entry name" value="PDZ domain-like"/>
    <property type="match status" value="1"/>
</dbReference>
<feature type="transmembrane region" description="Helical" evidence="1">
    <location>
        <begin position="77"/>
        <end position="94"/>
    </location>
</feature>
<feature type="transmembrane region" description="Helical" evidence="1">
    <location>
        <begin position="101"/>
        <end position="119"/>
    </location>
</feature>
<evidence type="ECO:0000313" key="4">
    <source>
        <dbReference type="Proteomes" id="UP001649381"/>
    </source>
</evidence>
<dbReference type="Proteomes" id="UP001649381">
    <property type="component" value="Unassembled WGS sequence"/>
</dbReference>
<keyword evidence="1" id="KW-1133">Transmembrane helix</keyword>
<organism evidence="3 4">
    <name type="scientific">Pseudalkalibacillus berkeleyi</name>
    <dbReference type="NCBI Taxonomy" id="1069813"/>
    <lineage>
        <taxon>Bacteria</taxon>
        <taxon>Bacillati</taxon>
        <taxon>Bacillota</taxon>
        <taxon>Bacilli</taxon>
        <taxon>Bacillales</taxon>
        <taxon>Fictibacillaceae</taxon>
        <taxon>Pseudalkalibacillus</taxon>
    </lineage>
</organism>
<evidence type="ECO:0000256" key="1">
    <source>
        <dbReference type="SAM" id="Phobius"/>
    </source>
</evidence>